<feature type="transmembrane region" description="Helical" evidence="1">
    <location>
        <begin position="128"/>
        <end position="158"/>
    </location>
</feature>
<name>A0A919T7P3_9ACTN</name>
<dbReference type="EMBL" id="BOQN01000011">
    <property type="protein sequence ID" value="GIM89096.1"/>
    <property type="molecule type" value="Genomic_DNA"/>
</dbReference>
<dbReference type="RefSeq" id="WP_213005074.1">
    <property type="nucleotide sequence ID" value="NZ_BOQN01000011.1"/>
</dbReference>
<dbReference type="Proteomes" id="UP000677082">
    <property type="component" value="Unassembled WGS sequence"/>
</dbReference>
<evidence type="ECO:0000256" key="1">
    <source>
        <dbReference type="SAM" id="Phobius"/>
    </source>
</evidence>
<comment type="caution">
    <text evidence="2">The sequence shown here is derived from an EMBL/GenBank/DDBJ whole genome shotgun (WGS) entry which is preliminary data.</text>
</comment>
<keyword evidence="3" id="KW-1185">Reference proteome</keyword>
<evidence type="ECO:0000313" key="3">
    <source>
        <dbReference type="Proteomes" id="UP000677082"/>
    </source>
</evidence>
<evidence type="ECO:0000313" key="2">
    <source>
        <dbReference type="EMBL" id="GIM89096.1"/>
    </source>
</evidence>
<dbReference type="AlphaFoldDB" id="A0A919T7P3"/>
<sequence length="207" mass="21654">MVQRAGPSRAEVTQGVNERLDATLHAYPGLRLEVVPAQFLRTPETTSGIRILRGGRLPEAGDEVFEVVAELWRDAGAHVEDAAGLDGRLLVAQDQAGYVISLVRHSGDDPILTVASPPIPQPFLDRGLVAGLSAGLGAGCLGPCVSTVVPSAVIPALVGAHLTYWAWVPLFLLVAGGSLYFPETRRFGTGMVIGGVLVGLPIVAMFG</sequence>
<feature type="transmembrane region" description="Helical" evidence="1">
    <location>
        <begin position="188"/>
        <end position="206"/>
    </location>
</feature>
<keyword evidence="1" id="KW-0812">Transmembrane</keyword>
<keyword evidence="1" id="KW-0472">Membrane</keyword>
<proteinExistence type="predicted"/>
<gene>
    <name evidence="2" type="ORF">Ato02nite_008890</name>
</gene>
<organism evidence="2 3">
    <name type="scientific">Paractinoplanes toevensis</name>
    <dbReference type="NCBI Taxonomy" id="571911"/>
    <lineage>
        <taxon>Bacteria</taxon>
        <taxon>Bacillati</taxon>
        <taxon>Actinomycetota</taxon>
        <taxon>Actinomycetes</taxon>
        <taxon>Micromonosporales</taxon>
        <taxon>Micromonosporaceae</taxon>
        <taxon>Paractinoplanes</taxon>
    </lineage>
</organism>
<protein>
    <submittedName>
        <fullName evidence="2">Uncharacterized protein</fullName>
    </submittedName>
</protein>
<reference evidence="2 3" key="1">
    <citation type="submission" date="2021-03" db="EMBL/GenBank/DDBJ databases">
        <title>Whole genome shotgun sequence of Actinoplanes toevensis NBRC 105298.</title>
        <authorList>
            <person name="Komaki H."/>
            <person name="Tamura T."/>
        </authorList>
    </citation>
    <scope>NUCLEOTIDE SEQUENCE [LARGE SCALE GENOMIC DNA]</scope>
    <source>
        <strain evidence="2 3">NBRC 105298</strain>
    </source>
</reference>
<feature type="transmembrane region" description="Helical" evidence="1">
    <location>
        <begin position="164"/>
        <end position="181"/>
    </location>
</feature>
<keyword evidence="1" id="KW-1133">Transmembrane helix</keyword>
<accession>A0A919T7P3</accession>